<accession>A0A2B7XV65</accession>
<feature type="region of interest" description="Disordered" evidence="1">
    <location>
        <begin position="442"/>
        <end position="494"/>
    </location>
</feature>
<feature type="region of interest" description="Disordered" evidence="1">
    <location>
        <begin position="74"/>
        <end position="138"/>
    </location>
</feature>
<dbReference type="AlphaFoldDB" id="A0A2B7XV65"/>
<sequence length="861" mass="96936">MSPIDTLPTLARVRLKSACYEFPATTTTPLRRSTRKTRSHNRELGGENVPVSPTKPSVAFSKGVFDQVSEYGSHDEAASDVSTRLGRGGKADSKTGNNVYETPNADATFTTNLTRQNSRRSERSVFESPDHGNITGTTLLANDSEYESQNMDVSIMVEALPDLDRFATNALQILAPQGFSYTDLQRKLDITKFKASVKRVQESFGIQKRYYSNQHFIPVESVAKTFPSLGSTLWNPDVILQRANLAQLALDLIPYRGKNVTFMEHDFYHLDRLFPTFFLSSFPPEEGEPSQPGQSSFLFETFKLGLEIRTQVAIAELERKQESSSEYDPWMTVEEIFKIDDEVERLQGWWYIEDLDLEHGHYSEKFADEIDERRGSIVKALVPGNAGNPVDFSELESMFPWSGFITQMVKWIRMRMHEIDEDLRNQLPLDEAIELLQTELDHRSSHDQPPIQSIEESTNSVPDFDDTAVDERSEIQKSRKEKPGSTQKSTPYIGERFFESKAQSSASVTRLFELLKAGQGSSNAGPALSASNVHVDQLLGTPRKSVVPPPQDRSPQFDNEDGASPHRSERGVSHRAMPMPSALEIVKVAERQRRASSKQQRQRLKTPQAAFIDRQDGARRLSPIASSQLSSGGSRLEDRSRKRQASEVEQSDDGHVEGGDQSAEEEAFEADTRSSVNFGRNRASIAGLRGEKRRRIATGDAESVEVMATQPRTQPRSSAVSANPTQGSERRQRTGSRSLEITNVSQSQQPSRSSAVSPRVRRPGGGRIAWKPEECDQLKNLIMQHGPKWSKIKQIDDGLAEPKLQVRDQVNIKDKARQMAVDYYKYRLPLPKNFEKVPLKTDDKRKLREMGITLMEDIDRE</sequence>
<feature type="compositionally biased region" description="Polar residues" evidence="1">
    <location>
        <begin position="94"/>
        <end position="116"/>
    </location>
</feature>
<reference evidence="2 3" key="1">
    <citation type="submission" date="2017-10" db="EMBL/GenBank/DDBJ databases">
        <title>Comparative genomics in systemic dimorphic fungi from Ajellomycetaceae.</title>
        <authorList>
            <person name="Munoz J.F."/>
            <person name="Mcewen J.G."/>
            <person name="Clay O.K."/>
            <person name="Cuomo C.A."/>
        </authorList>
    </citation>
    <scope>NUCLEOTIDE SEQUENCE [LARGE SCALE GENOMIC DNA]</scope>
    <source>
        <strain evidence="2 3">UAMH5409</strain>
    </source>
</reference>
<dbReference type="STRING" id="1447875.A0A2B7XV65"/>
<comment type="caution">
    <text evidence="2">The sequence shown here is derived from an EMBL/GenBank/DDBJ whole genome shotgun (WGS) entry which is preliminary data.</text>
</comment>
<dbReference type="OrthoDB" id="5398572at2759"/>
<evidence type="ECO:0000256" key="1">
    <source>
        <dbReference type="SAM" id="MobiDB-lite"/>
    </source>
</evidence>
<evidence type="ECO:0008006" key="4">
    <source>
        <dbReference type="Google" id="ProtNLM"/>
    </source>
</evidence>
<dbReference type="Proteomes" id="UP000223968">
    <property type="component" value="Unassembled WGS sequence"/>
</dbReference>
<feature type="compositionally biased region" description="Polar residues" evidence="1">
    <location>
        <begin position="450"/>
        <end position="461"/>
    </location>
</feature>
<proteinExistence type="predicted"/>
<feature type="compositionally biased region" description="Basic and acidic residues" evidence="1">
    <location>
        <begin position="119"/>
        <end position="130"/>
    </location>
</feature>
<feature type="region of interest" description="Disordered" evidence="1">
    <location>
        <begin position="541"/>
        <end position="770"/>
    </location>
</feature>
<feature type="compositionally biased region" description="Basic and acidic residues" evidence="1">
    <location>
        <begin position="635"/>
        <end position="658"/>
    </location>
</feature>
<feature type="compositionally biased region" description="Low complexity" evidence="1">
    <location>
        <begin position="744"/>
        <end position="758"/>
    </location>
</feature>
<evidence type="ECO:0000313" key="3">
    <source>
        <dbReference type="Proteomes" id="UP000223968"/>
    </source>
</evidence>
<keyword evidence="3" id="KW-1185">Reference proteome</keyword>
<dbReference type="EMBL" id="PDNB01000055">
    <property type="protein sequence ID" value="PGH12663.1"/>
    <property type="molecule type" value="Genomic_DNA"/>
</dbReference>
<feature type="compositionally biased region" description="Basic and acidic residues" evidence="1">
    <location>
        <begin position="469"/>
        <end position="483"/>
    </location>
</feature>
<feature type="compositionally biased region" description="Basic residues" evidence="1">
    <location>
        <begin position="594"/>
        <end position="604"/>
    </location>
</feature>
<name>A0A2B7XV65_9EURO</name>
<feature type="region of interest" description="Disordered" evidence="1">
    <location>
        <begin position="26"/>
        <end position="55"/>
    </location>
</feature>
<feature type="compositionally biased region" description="Basic and acidic residues" evidence="1">
    <location>
        <begin position="563"/>
        <end position="572"/>
    </location>
</feature>
<organism evidence="2 3">
    <name type="scientific">Helicocarpus griseus UAMH5409</name>
    <dbReference type="NCBI Taxonomy" id="1447875"/>
    <lineage>
        <taxon>Eukaryota</taxon>
        <taxon>Fungi</taxon>
        <taxon>Dikarya</taxon>
        <taxon>Ascomycota</taxon>
        <taxon>Pezizomycotina</taxon>
        <taxon>Eurotiomycetes</taxon>
        <taxon>Eurotiomycetidae</taxon>
        <taxon>Onygenales</taxon>
        <taxon>Ajellomycetaceae</taxon>
        <taxon>Helicocarpus</taxon>
    </lineage>
</organism>
<gene>
    <name evidence="2" type="ORF">AJ79_04163</name>
</gene>
<evidence type="ECO:0000313" key="2">
    <source>
        <dbReference type="EMBL" id="PGH12663.1"/>
    </source>
</evidence>
<dbReference type="Gene3D" id="1.10.10.60">
    <property type="entry name" value="Homeodomain-like"/>
    <property type="match status" value="1"/>
</dbReference>
<feature type="compositionally biased region" description="Polar residues" evidence="1">
    <location>
        <begin position="624"/>
        <end position="633"/>
    </location>
</feature>
<feature type="compositionally biased region" description="Polar residues" evidence="1">
    <location>
        <begin position="710"/>
        <end position="727"/>
    </location>
</feature>
<protein>
    <recommendedName>
        <fullName evidence="4">Myb-like domain-containing protein</fullName>
    </recommendedName>
</protein>